<feature type="compositionally biased region" description="Polar residues" evidence="6">
    <location>
        <begin position="44"/>
        <end position="53"/>
    </location>
</feature>
<comment type="similarity">
    <text evidence="5">Belongs to the protein kinase superfamily. Ser/Thr protein kinase family. GCN2 subfamily.</text>
</comment>
<reference evidence="7 8" key="1">
    <citation type="submission" date="2015-10" db="EMBL/GenBank/DDBJ databases">
        <title>Draft genomes sequences of Candida glabrata isolates 1A, 1B, 2A, 2B, 3A and 3B.</title>
        <authorList>
            <person name="Haavelsrud O.E."/>
            <person name="Gaustad P."/>
        </authorList>
    </citation>
    <scope>NUCLEOTIDE SEQUENCE [LARGE SCALE GENOMIC DNA]</scope>
    <source>
        <strain evidence="7">910700640</strain>
    </source>
</reference>
<dbReference type="PROSITE" id="PS00108">
    <property type="entry name" value="PROTEIN_KINASE_ST"/>
    <property type="match status" value="1"/>
</dbReference>
<dbReference type="GO" id="GO:0040020">
    <property type="term" value="P:regulation of meiotic nuclear division"/>
    <property type="evidence" value="ECO:0007669"/>
    <property type="project" value="EnsemblFungi"/>
</dbReference>
<evidence type="ECO:0000313" key="8">
    <source>
        <dbReference type="Proteomes" id="UP000054886"/>
    </source>
</evidence>
<dbReference type="SMART" id="SM00220">
    <property type="entry name" value="S_TKc"/>
    <property type="match status" value="1"/>
</dbReference>
<gene>
    <name evidence="7" type="ORF">AO440_003279</name>
</gene>
<dbReference type="VEuPathDB" id="FungiDB:CAGL0K00693g"/>
<dbReference type="PROSITE" id="PS50011">
    <property type="entry name" value="PROTEIN_KINASE_DOM"/>
    <property type="match status" value="1"/>
</dbReference>
<dbReference type="Gene3D" id="3.30.200.20">
    <property type="entry name" value="Phosphorylase Kinase, domain 1"/>
    <property type="match status" value="1"/>
</dbReference>
<dbReference type="GO" id="GO:0005634">
    <property type="term" value="C:nucleus"/>
    <property type="evidence" value="ECO:0007669"/>
    <property type="project" value="EnsemblFungi"/>
</dbReference>
<dbReference type="InterPro" id="IPR011009">
    <property type="entry name" value="Kinase-like_dom_sf"/>
</dbReference>
<dbReference type="GO" id="GO:0090154">
    <property type="term" value="P:positive regulation of sphingolipid biosynthetic process"/>
    <property type="evidence" value="ECO:0007669"/>
    <property type="project" value="EnsemblFungi"/>
</dbReference>
<evidence type="ECO:0000256" key="5">
    <source>
        <dbReference type="ARBA" id="ARBA00037982"/>
    </source>
</evidence>
<dbReference type="GO" id="GO:0005737">
    <property type="term" value="C:cytoplasm"/>
    <property type="evidence" value="ECO:0007669"/>
    <property type="project" value="TreeGrafter"/>
</dbReference>
<dbReference type="Gene3D" id="1.10.510.10">
    <property type="entry name" value="Transferase(Phosphotransferase) domain 1"/>
    <property type="match status" value="1"/>
</dbReference>
<dbReference type="GO" id="GO:0005524">
    <property type="term" value="F:ATP binding"/>
    <property type="evidence" value="ECO:0007669"/>
    <property type="project" value="UniProtKB-KW"/>
</dbReference>
<evidence type="ECO:0000256" key="4">
    <source>
        <dbReference type="ARBA" id="ARBA00022840"/>
    </source>
</evidence>
<dbReference type="GO" id="GO:0005935">
    <property type="term" value="C:cellular bud neck"/>
    <property type="evidence" value="ECO:0007669"/>
    <property type="project" value="EnsemblFungi"/>
</dbReference>
<dbReference type="SUPFAM" id="SSF56112">
    <property type="entry name" value="Protein kinase-like (PK-like)"/>
    <property type="match status" value="1"/>
</dbReference>
<feature type="region of interest" description="Disordered" evidence="6">
    <location>
        <begin position="17"/>
        <end position="54"/>
    </location>
</feature>
<dbReference type="VEuPathDB" id="FungiDB:GVI51_K00539"/>
<evidence type="ECO:0000256" key="2">
    <source>
        <dbReference type="ARBA" id="ARBA00022741"/>
    </source>
</evidence>
<keyword evidence="1" id="KW-0808">Transferase</keyword>
<keyword evidence="2" id="KW-0547">Nucleotide-binding</keyword>
<dbReference type="GO" id="GO:0044879">
    <property type="term" value="P:mitotic morphogenesis checkpoint signaling"/>
    <property type="evidence" value="ECO:0007669"/>
    <property type="project" value="EnsemblFungi"/>
</dbReference>
<dbReference type="VEuPathDB" id="FungiDB:GWK60_K00539"/>
<dbReference type="GO" id="GO:0000086">
    <property type="term" value="P:G2/M transition of mitotic cell cycle"/>
    <property type="evidence" value="ECO:0007669"/>
    <property type="project" value="EnsemblFungi"/>
</dbReference>
<evidence type="ECO:0000313" key="7">
    <source>
        <dbReference type="EMBL" id="KTA96399.1"/>
    </source>
</evidence>
<dbReference type="AlphaFoldDB" id="A0A0W0C9S7"/>
<accession>A0A0W0C9S7</accession>
<dbReference type="InterPro" id="IPR000719">
    <property type="entry name" value="Prot_kinase_dom"/>
</dbReference>
<keyword evidence="3 7" id="KW-0418">Kinase</keyword>
<evidence type="ECO:0000256" key="1">
    <source>
        <dbReference type="ARBA" id="ARBA00022679"/>
    </source>
</evidence>
<dbReference type="GO" id="GO:0110031">
    <property type="term" value="P:negative regulation of G2/MI transition of meiotic cell cycle"/>
    <property type="evidence" value="ECO:0007669"/>
    <property type="project" value="TreeGrafter"/>
</dbReference>
<dbReference type="PANTHER" id="PTHR11042">
    <property type="entry name" value="EUKARYOTIC TRANSLATION INITIATION FACTOR 2-ALPHA KINASE EIF2-ALPHA KINASE -RELATED"/>
    <property type="match status" value="1"/>
</dbReference>
<dbReference type="InterPro" id="IPR050339">
    <property type="entry name" value="CC_SR_Kinase"/>
</dbReference>
<dbReference type="GO" id="GO:0000320">
    <property type="term" value="P:re-entry into mitotic cell cycle"/>
    <property type="evidence" value="ECO:0007669"/>
    <property type="project" value="EnsemblFungi"/>
</dbReference>
<dbReference type="VEuPathDB" id="FungiDB:B1J91_K00693g"/>
<keyword evidence="4" id="KW-0067">ATP-binding</keyword>
<feature type="region of interest" description="Disordered" evidence="6">
    <location>
        <begin position="301"/>
        <end position="345"/>
    </location>
</feature>
<dbReference type="EMBL" id="LLZZ01000172">
    <property type="protein sequence ID" value="KTA96399.1"/>
    <property type="molecule type" value="Genomic_DNA"/>
</dbReference>
<feature type="compositionally biased region" description="Polar residues" evidence="6">
    <location>
        <begin position="321"/>
        <end position="335"/>
    </location>
</feature>
<dbReference type="Pfam" id="PF00069">
    <property type="entry name" value="Pkinase"/>
    <property type="match status" value="1"/>
</dbReference>
<proteinExistence type="inferred from homology"/>
<sequence length="876" mass="98826">MENSEFGKGLGIYYDFDQRSDGMVPDDPPQNNDDASSMDDEEMNSYNSPNGSNRLKFYPYSNNSMTRSVATLNLSISNSHNQVEETLPSKNNRIRQGLDFGIPSSNTRLQLPAITKTTVDYSKTENKNFNMETCLNDWSPFNYNGSSSSNSSKSELSPFVNNPETLKKWSWMPKQNKKHGKPLDKANIIITQTPRNTSKNHPDFEIAKPDPSAFETSGLKPKSLLNTAQKLAVPNTPVKKSPLIDTGNTFSSASRVADSSILEFSTLNYRNSTTGHTSFLFSPSLNKTPVHDKFYNSTGILDDSPLQLSKGQKSNNKDFKQNNVRPLHSESNTPDSTHKGSYKKIKKSRDSVILKNIELSNSLLQFTNDLYDEEENRNNNKENHPTIFESEADDECVPPAGKADDHRRDKNCGLSLHISSPKYNSQISTKSNVNHLITVESSYDVKSLLTPTRTKSIAGAKMTDKLANPYLNEELSSFDGLSPLSSKKKIHNQENPDMHLSKKFEDISIIGQGPFSTVYYVVDPETNKKFAIKSMQINKKNPIKRILQEINLLTEFQSTNLDEEGKEYIIDYITSWKYGDSYYIMTDFYENGSLDKFLQEQVVSKKTKLEDWRIWKIMVEICLGLRFIHDSCQVVHLDLKPANIFITFEGNLKIGDFGMATHLPLTDKSFENEGDREYIAPEIITDSVYDFKADIFSLGLIMVEIAANVILPDNGNAWHKLRSGDLSDAGRLSSTDIHSESLFSSVTKVEKGNSGLLDYNREVLSQIDSNAFEGNSNPVLDLPHSSTTKVSNKLNSNINAEKQHSRDSIPAWVPKFLIDGESLDNIVKWMIEPNYKRRPSADEILHTEECLYVEMTRKAGAIVQEDDYGPRPEFFQ</sequence>
<evidence type="ECO:0000256" key="3">
    <source>
        <dbReference type="ARBA" id="ARBA00022777"/>
    </source>
</evidence>
<evidence type="ECO:0000256" key="6">
    <source>
        <dbReference type="SAM" id="MobiDB-lite"/>
    </source>
</evidence>
<organism evidence="7 8">
    <name type="scientific">Candida glabrata</name>
    <name type="common">Yeast</name>
    <name type="synonym">Torulopsis glabrata</name>
    <dbReference type="NCBI Taxonomy" id="5478"/>
    <lineage>
        <taxon>Eukaryota</taxon>
        <taxon>Fungi</taxon>
        <taxon>Dikarya</taxon>
        <taxon>Ascomycota</taxon>
        <taxon>Saccharomycotina</taxon>
        <taxon>Saccharomycetes</taxon>
        <taxon>Saccharomycetales</taxon>
        <taxon>Saccharomycetaceae</taxon>
        <taxon>Nakaseomyces</taxon>
    </lineage>
</organism>
<dbReference type="GO" id="GO:0010697">
    <property type="term" value="P:negative regulation of mitotic spindle pole body separation"/>
    <property type="evidence" value="ECO:0007669"/>
    <property type="project" value="EnsemblFungi"/>
</dbReference>
<dbReference type="GO" id="GO:0004713">
    <property type="term" value="F:protein tyrosine kinase activity"/>
    <property type="evidence" value="ECO:0007669"/>
    <property type="project" value="EnsemblFungi"/>
</dbReference>
<protein>
    <submittedName>
        <fullName evidence="7">Mitosis inhibitor protein kinase SWE1</fullName>
    </submittedName>
</protein>
<dbReference type="InterPro" id="IPR008271">
    <property type="entry name" value="Ser/Thr_kinase_AS"/>
</dbReference>
<dbReference type="Proteomes" id="UP000054886">
    <property type="component" value="Unassembled WGS sequence"/>
</dbReference>
<comment type="caution">
    <text evidence="7">The sequence shown here is derived from an EMBL/GenBank/DDBJ whole genome shotgun (WGS) entry which is preliminary data.</text>
</comment>
<name>A0A0W0C9S7_CANGB</name>
<dbReference type="PANTHER" id="PTHR11042:SF196">
    <property type="entry name" value="MITOSIS INHIBITOR PROTEIN KINASE SWE1"/>
    <property type="match status" value="1"/>
</dbReference>